<sequence length="101" mass="10462">LTVAGAIIMEQWEAAVPGAPVVRNSFVVEPTVDLVLVDTAERSPPAPAPAADGTVVAVDAAVTVPSYRLRPGVGTAALRRAVRSLAIPVVDKEWAVAVILR</sequence>
<comment type="caution">
    <text evidence="1">The sequence shown here is derived from an EMBL/GenBank/DDBJ whole genome shotgun (WGS) entry which is preliminary data.</text>
</comment>
<keyword evidence="2" id="KW-1185">Reference proteome</keyword>
<feature type="non-terminal residue" evidence="1">
    <location>
        <position position="101"/>
    </location>
</feature>
<accession>A0ABQ5RRW1</accession>
<gene>
    <name evidence="1" type="ORF">VaNZ11_002100</name>
</gene>
<feature type="non-terminal residue" evidence="1">
    <location>
        <position position="1"/>
    </location>
</feature>
<protein>
    <submittedName>
        <fullName evidence="1">Uncharacterized protein</fullName>
    </submittedName>
</protein>
<evidence type="ECO:0000313" key="2">
    <source>
        <dbReference type="Proteomes" id="UP001165090"/>
    </source>
</evidence>
<organism evidence="1 2">
    <name type="scientific">Volvox africanus</name>
    <dbReference type="NCBI Taxonomy" id="51714"/>
    <lineage>
        <taxon>Eukaryota</taxon>
        <taxon>Viridiplantae</taxon>
        <taxon>Chlorophyta</taxon>
        <taxon>core chlorophytes</taxon>
        <taxon>Chlorophyceae</taxon>
        <taxon>CS clade</taxon>
        <taxon>Chlamydomonadales</taxon>
        <taxon>Volvocaceae</taxon>
        <taxon>Volvox</taxon>
    </lineage>
</organism>
<proteinExistence type="predicted"/>
<dbReference type="EMBL" id="BSDZ01000005">
    <property type="protein sequence ID" value="GLI60069.1"/>
    <property type="molecule type" value="Genomic_DNA"/>
</dbReference>
<name>A0ABQ5RRW1_9CHLO</name>
<reference evidence="1 2" key="1">
    <citation type="journal article" date="2023" name="IScience">
        <title>Expanded male sex-determining region conserved during the evolution of homothallism in the green alga Volvox.</title>
        <authorList>
            <person name="Yamamoto K."/>
            <person name="Matsuzaki R."/>
            <person name="Mahakham W."/>
            <person name="Heman W."/>
            <person name="Sekimoto H."/>
            <person name="Kawachi M."/>
            <person name="Minakuchi Y."/>
            <person name="Toyoda A."/>
            <person name="Nozaki H."/>
        </authorList>
    </citation>
    <scope>NUCLEOTIDE SEQUENCE [LARGE SCALE GENOMIC DNA]</scope>
    <source>
        <strain evidence="1 2">NIES-4468</strain>
    </source>
</reference>
<evidence type="ECO:0000313" key="1">
    <source>
        <dbReference type="EMBL" id="GLI60069.1"/>
    </source>
</evidence>
<dbReference type="Proteomes" id="UP001165090">
    <property type="component" value="Unassembled WGS sequence"/>
</dbReference>